<feature type="non-terminal residue" evidence="1">
    <location>
        <position position="57"/>
    </location>
</feature>
<dbReference type="AlphaFoldDB" id="X0ZYN9"/>
<comment type="caution">
    <text evidence="1">The sequence shown here is derived from an EMBL/GenBank/DDBJ whole genome shotgun (WGS) entry which is preliminary data.</text>
</comment>
<organism evidence="1">
    <name type="scientific">marine sediment metagenome</name>
    <dbReference type="NCBI Taxonomy" id="412755"/>
    <lineage>
        <taxon>unclassified sequences</taxon>
        <taxon>metagenomes</taxon>
        <taxon>ecological metagenomes</taxon>
    </lineage>
</organism>
<evidence type="ECO:0000313" key="1">
    <source>
        <dbReference type="EMBL" id="GAG74689.1"/>
    </source>
</evidence>
<name>X0ZYN9_9ZZZZ</name>
<gene>
    <name evidence="1" type="ORF">S01H4_34580</name>
</gene>
<sequence>MKKIVLACALIALGSTQPTSSVVLTSGAIGKLDGTVINAKKIQLMFKILSNLEKILG</sequence>
<dbReference type="EMBL" id="BART01018308">
    <property type="protein sequence ID" value="GAG74689.1"/>
    <property type="molecule type" value="Genomic_DNA"/>
</dbReference>
<proteinExistence type="predicted"/>
<reference evidence="1" key="1">
    <citation type="journal article" date="2014" name="Front. Microbiol.">
        <title>High frequency of phylogenetically diverse reductive dehalogenase-homologous genes in deep subseafloor sedimentary metagenomes.</title>
        <authorList>
            <person name="Kawai M."/>
            <person name="Futagami T."/>
            <person name="Toyoda A."/>
            <person name="Takaki Y."/>
            <person name="Nishi S."/>
            <person name="Hori S."/>
            <person name="Arai W."/>
            <person name="Tsubouchi T."/>
            <person name="Morono Y."/>
            <person name="Uchiyama I."/>
            <person name="Ito T."/>
            <person name="Fujiyama A."/>
            <person name="Inagaki F."/>
            <person name="Takami H."/>
        </authorList>
    </citation>
    <scope>NUCLEOTIDE SEQUENCE</scope>
    <source>
        <strain evidence="1">Expedition CK06-06</strain>
    </source>
</reference>
<accession>X0ZYN9</accession>
<protein>
    <submittedName>
        <fullName evidence="1">Uncharacterized protein</fullName>
    </submittedName>
</protein>